<feature type="region of interest" description="Disordered" evidence="1">
    <location>
        <begin position="1"/>
        <end position="45"/>
    </location>
</feature>
<feature type="compositionally biased region" description="Basic and acidic residues" evidence="1">
    <location>
        <begin position="24"/>
        <end position="33"/>
    </location>
</feature>
<name>A0A182IWB0_ANOAO</name>
<feature type="compositionally biased region" description="Basic and acidic residues" evidence="1">
    <location>
        <begin position="1"/>
        <end position="11"/>
    </location>
</feature>
<organism evidence="2">
    <name type="scientific">Anopheles atroparvus</name>
    <name type="common">European mosquito</name>
    <dbReference type="NCBI Taxonomy" id="41427"/>
    <lineage>
        <taxon>Eukaryota</taxon>
        <taxon>Metazoa</taxon>
        <taxon>Ecdysozoa</taxon>
        <taxon>Arthropoda</taxon>
        <taxon>Hexapoda</taxon>
        <taxon>Insecta</taxon>
        <taxon>Pterygota</taxon>
        <taxon>Neoptera</taxon>
        <taxon>Endopterygota</taxon>
        <taxon>Diptera</taxon>
        <taxon>Nematocera</taxon>
        <taxon>Culicoidea</taxon>
        <taxon>Culicidae</taxon>
        <taxon>Anophelinae</taxon>
        <taxon>Anopheles</taxon>
    </lineage>
</organism>
<proteinExistence type="predicted"/>
<reference evidence="2" key="1">
    <citation type="submission" date="2022-08" db="UniProtKB">
        <authorList>
            <consortium name="EnsemblMetazoa"/>
        </authorList>
    </citation>
    <scope>IDENTIFICATION</scope>
    <source>
        <strain evidence="2">EBRO</strain>
    </source>
</reference>
<sequence length="109" mass="11668">MHTGAGRDRTTSELSEPPMPLGRELLRGRDERAPGGIGLGRLKEGPDLADLSVGLHVALVDAAHLVHVQERQQLVDLSAQVLPEGSTEQGQQDDELHGQASLRKHSGVN</sequence>
<evidence type="ECO:0000256" key="1">
    <source>
        <dbReference type="SAM" id="MobiDB-lite"/>
    </source>
</evidence>
<dbReference type="AlphaFoldDB" id="A0A182IWB0"/>
<accession>A0A182IWB0</accession>
<feature type="region of interest" description="Disordered" evidence="1">
    <location>
        <begin position="82"/>
        <end position="109"/>
    </location>
</feature>
<protein>
    <submittedName>
        <fullName evidence="2">Uncharacterized protein</fullName>
    </submittedName>
</protein>
<dbReference type="EnsemblMetazoa" id="AATE006717-RA">
    <property type="protein sequence ID" value="AATE006717-PA.1"/>
    <property type="gene ID" value="AATE006717"/>
</dbReference>
<evidence type="ECO:0000313" key="2">
    <source>
        <dbReference type="EnsemblMetazoa" id="AATE006717-PA.1"/>
    </source>
</evidence>
<dbReference type="VEuPathDB" id="VectorBase:AATE006717"/>